<dbReference type="Proteomes" id="UP000280834">
    <property type="component" value="Unassembled WGS sequence"/>
</dbReference>
<dbReference type="EMBL" id="UZAG01000530">
    <property type="protein sequence ID" value="VDO08755.1"/>
    <property type="molecule type" value="Genomic_DNA"/>
</dbReference>
<name>A0A0R3Q5A8_9BILA</name>
<evidence type="ECO:0000256" key="1">
    <source>
        <dbReference type="SAM" id="MobiDB-lite"/>
    </source>
</evidence>
<organism evidence="5">
    <name type="scientific">Brugia timori</name>
    <dbReference type="NCBI Taxonomy" id="42155"/>
    <lineage>
        <taxon>Eukaryota</taxon>
        <taxon>Metazoa</taxon>
        <taxon>Ecdysozoa</taxon>
        <taxon>Nematoda</taxon>
        <taxon>Chromadorea</taxon>
        <taxon>Rhabditida</taxon>
        <taxon>Spirurina</taxon>
        <taxon>Spiruromorpha</taxon>
        <taxon>Filarioidea</taxon>
        <taxon>Onchocercidae</taxon>
        <taxon>Brugia</taxon>
    </lineage>
</organism>
<sequence length="69" mass="7363">MSGRRPEKSKASQPPGLSGTDAAVALGLSPFKSPVRLWMEMTGRREMLPAGGVPSSHQASGDYWAHVLE</sequence>
<evidence type="ECO:0000259" key="2">
    <source>
        <dbReference type="Pfam" id="PF09588"/>
    </source>
</evidence>
<dbReference type="WBParaSite" id="BTMF_0000149801-mRNA-1">
    <property type="protein sequence ID" value="BTMF_0000149801-mRNA-1"/>
    <property type="gene ID" value="BTMF_0000149801"/>
</dbReference>
<gene>
    <name evidence="3" type="ORF">BTMF_LOCUS840</name>
</gene>
<feature type="domain" description="YqaJ viral recombinase" evidence="2">
    <location>
        <begin position="16"/>
        <end position="57"/>
    </location>
</feature>
<feature type="compositionally biased region" description="Basic and acidic residues" evidence="1">
    <location>
        <begin position="1"/>
        <end position="10"/>
    </location>
</feature>
<evidence type="ECO:0000313" key="4">
    <source>
        <dbReference type="Proteomes" id="UP000280834"/>
    </source>
</evidence>
<accession>A0A0R3Q5A8</accession>
<reference evidence="5" key="1">
    <citation type="submission" date="2017-02" db="UniProtKB">
        <authorList>
            <consortium name="WormBaseParasite"/>
        </authorList>
    </citation>
    <scope>IDENTIFICATION</scope>
</reference>
<protein>
    <submittedName>
        <fullName evidence="5">YqaJ domain-containing protein</fullName>
    </submittedName>
</protein>
<evidence type="ECO:0000313" key="5">
    <source>
        <dbReference type="WBParaSite" id="BTMF_0000149801-mRNA-1"/>
    </source>
</evidence>
<feature type="region of interest" description="Disordered" evidence="1">
    <location>
        <begin position="1"/>
        <end position="23"/>
    </location>
</feature>
<proteinExistence type="predicted"/>
<dbReference type="AlphaFoldDB" id="A0A0R3Q5A8"/>
<feature type="region of interest" description="Disordered" evidence="1">
    <location>
        <begin position="48"/>
        <end position="69"/>
    </location>
</feature>
<evidence type="ECO:0000313" key="3">
    <source>
        <dbReference type="EMBL" id="VDO08755.1"/>
    </source>
</evidence>
<dbReference type="InterPro" id="IPR019080">
    <property type="entry name" value="YqaJ_viral_recombinase"/>
</dbReference>
<dbReference type="Pfam" id="PF09588">
    <property type="entry name" value="YqaJ"/>
    <property type="match status" value="1"/>
</dbReference>
<keyword evidence="4" id="KW-1185">Reference proteome</keyword>
<reference evidence="3 4" key="2">
    <citation type="submission" date="2018-11" db="EMBL/GenBank/DDBJ databases">
        <authorList>
            <consortium name="Pathogen Informatics"/>
        </authorList>
    </citation>
    <scope>NUCLEOTIDE SEQUENCE [LARGE SCALE GENOMIC DNA]</scope>
</reference>